<comment type="caution">
    <text evidence="2">The sequence shown here is derived from an EMBL/GenBank/DDBJ whole genome shotgun (WGS) entry which is preliminary data.</text>
</comment>
<dbReference type="EMBL" id="VXIT01000008">
    <property type="protein sequence ID" value="KAA6411083.1"/>
    <property type="molecule type" value="Genomic_DNA"/>
</dbReference>
<dbReference type="InterPro" id="IPR040841">
    <property type="entry name" value="Luciferase_dom"/>
</dbReference>
<accession>A0A5M8PNP0</accession>
<protein>
    <recommendedName>
        <fullName evidence="1">Luciferase domain-containing protein</fullName>
    </recommendedName>
</protein>
<dbReference type="Pfam" id="PF17648">
    <property type="entry name" value="Luciferase"/>
    <property type="match status" value="1"/>
</dbReference>
<evidence type="ECO:0000313" key="2">
    <source>
        <dbReference type="EMBL" id="KAA6411083.1"/>
    </source>
</evidence>
<evidence type="ECO:0000313" key="3">
    <source>
        <dbReference type="Proteomes" id="UP000324767"/>
    </source>
</evidence>
<dbReference type="InterPro" id="IPR048273">
    <property type="entry name" value="Luciferase"/>
</dbReference>
<proteinExistence type="predicted"/>
<dbReference type="OrthoDB" id="5358398at2759"/>
<dbReference type="PANTHER" id="PTHR38695">
    <property type="entry name" value="AMINO ACID PERMEASE_ SLC12A DOMAIN-CONTAINING PROTEIN"/>
    <property type="match status" value="1"/>
</dbReference>
<organism evidence="2 3">
    <name type="scientific">Lasallia pustulata</name>
    <dbReference type="NCBI Taxonomy" id="136370"/>
    <lineage>
        <taxon>Eukaryota</taxon>
        <taxon>Fungi</taxon>
        <taxon>Dikarya</taxon>
        <taxon>Ascomycota</taxon>
        <taxon>Pezizomycotina</taxon>
        <taxon>Lecanoromycetes</taxon>
        <taxon>OSLEUM clade</taxon>
        <taxon>Umbilicariomycetidae</taxon>
        <taxon>Umbilicariales</taxon>
        <taxon>Umbilicariaceae</taxon>
        <taxon>Lasallia</taxon>
    </lineage>
</organism>
<sequence>MRHVLHALAAAHPTRLRTGVSCFEKNGLALNFAPTPPTPPQQLNPTCGSSGEVCHIHASDGSMHLTLHPADAALVIERGWGQRHPLSGGGGLARGG</sequence>
<gene>
    <name evidence="2" type="ORF">FRX48_05394</name>
</gene>
<dbReference type="AlphaFoldDB" id="A0A5M8PNP0"/>
<dbReference type="PANTHER" id="PTHR38695:SF1">
    <property type="entry name" value="AMINO ACID PERMEASE_ SLC12A DOMAIN-CONTAINING PROTEIN"/>
    <property type="match status" value="1"/>
</dbReference>
<name>A0A5M8PNP0_9LECA</name>
<reference evidence="2 3" key="1">
    <citation type="submission" date="2019-09" db="EMBL/GenBank/DDBJ databases">
        <title>The hologenome of the rock-dwelling lichen Lasallia pustulata.</title>
        <authorList>
            <person name="Greshake Tzovaras B."/>
            <person name="Segers F."/>
            <person name="Bicker A."/>
            <person name="Dal Grande F."/>
            <person name="Otte J."/>
            <person name="Hankeln T."/>
            <person name="Schmitt I."/>
            <person name="Ebersberger I."/>
        </authorList>
    </citation>
    <scope>NUCLEOTIDE SEQUENCE [LARGE SCALE GENOMIC DNA]</scope>
    <source>
        <strain evidence="2">A1-1</strain>
    </source>
</reference>
<dbReference type="Proteomes" id="UP000324767">
    <property type="component" value="Unassembled WGS sequence"/>
</dbReference>
<feature type="domain" description="Luciferase" evidence="1">
    <location>
        <begin position="51"/>
        <end position="91"/>
    </location>
</feature>
<evidence type="ECO:0000259" key="1">
    <source>
        <dbReference type="Pfam" id="PF17648"/>
    </source>
</evidence>